<feature type="domain" description="ParB-like N-terminal" evidence="1">
    <location>
        <begin position="13"/>
        <end position="117"/>
    </location>
</feature>
<evidence type="ECO:0000259" key="1">
    <source>
        <dbReference type="SMART" id="SM00470"/>
    </source>
</evidence>
<evidence type="ECO:0000313" key="2">
    <source>
        <dbReference type="EMBL" id="RHE13235.1"/>
    </source>
</evidence>
<dbReference type="Proteomes" id="UP000284644">
    <property type="component" value="Unassembled WGS sequence"/>
</dbReference>
<proteinExistence type="predicted"/>
<dbReference type="Pfam" id="PF02195">
    <property type="entry name" value="ParB_N"/>
    <property type="match status" value="1"/>
</dbReference>
<dbReference type="Gene3D" id="3.90.1530.10">
    <property type="entry name" value="Conserved hypothetical protein from pyrococcus furiosus pfu- 392566-001, ParB domain"/>
    <property type="match status" value="1"/>
</dbReference>
<dbReference type="EMBL" id="QSJW01000004">
    <property type="protein sequence ID" value="RHE13235.1"/>
    <property type="molecule type" value="Genomic_DNA"/>
</dbReference>
<evidence type="ECO:0000313" key="3">
    <source>
        <dbReference type="EMBL" id="RHE77352.1"/>
    </source>
</evidence>
<dbReference type="SUPFAM" id="SSF110849">
    <property type="entry name" value="ParB/Sulfiredoxin"/>
    <property type="match status" value="1"/>
</dbReference>
<comment type="caution">
    <text evidence="2">The sequence shown here is derived from an EMBL/GenBank/DDBJ whole genome shotgun (WGS) entry which is preliminary data.</text>
</comment>
<evidence type="ECO:0000313" key="5">
    <source>
        <dbReference type="Proteomes" id="UP000284644"/>
    </source>
</evidence>
<name>A0A414I8Z9_9FIRM</name>
<accession>A0A414I8Z9</accession>
<dbReference type="RefSeq" id="WP_021652434.1">
    <property type="nucleotide sequence ID" value="NZ_JAQEBC010000016.1"/>
</dbReference>
<organism evidence="2 5">
    <name type="scientific">Blautia obeum</name>
    <dbReference type="NCBI Taxonomy" id="40520"/>
    <lineage>
        <taxon>Bacteria</taxon>
        <taxon>Bacillati</taxon>
        <taxon>Bacillota</taxon>
        <taxon>Clostridia</taxon>
        <taxon>Lachnospirales</taxon>
        <taxon>Lachnospiraceae</taxon>
        <taxon>Blautia</taxon>
    </lineage>
</organism>
<reference evidence="4 5" key="1">
    <citation type="submission" date="2018-08" db="EMBL/GenBank/DDBJ databases">
        <title>A genome reference for cultivated species of the human gut microbiota.</title>
        <authorList>
            <person name="Zou Y."/>
            <person name="Xue W."/>
            <person name="Luo G."/>
        </authorList>
    </citation>
    <scope>NUCLEOTIDE SEQUENCE [LARGE SCALE GENOMIC DNA]</scope>
    <source>
        <strain evidence="3 4">AM27-32LB</strain>
        <strain evidence="2 5">AM29-25AC</strain>
    </source>
</reference>
<gene>
    <name evidence="3" type="ORF">DW723_02935</name>
    <name evidence="2" type="ORF">DW767_07755</name>
</gene>
<dbReference type="EMBL" id="QSKO01000003">
    <property type="protein sequence ID" value="RHE77352.1"/>
    <property type="molecule type" value="Genomic_DNA"/>
</dbReference>
<dbReference type="SMART" id="SM00470">
    <property type="entry name" value="ParB"/>
    <property type="match status" value="1"/>
</dbReference>
<dbReference type="Proteomes" id="UP000283928">
    <property type="component" value="Unassembled WGS sequence"/>
</dbReference>
<dbReference type="InterPro" id="IPR036086">
    <property type="entry name" value="ParB/Sulfiredoxin_sf"/>
</dbReference>
<sequence>MDNKLSAPSRTMHWVDRNKIKPNDYNPNKVSRQNLELLTQSIFTNGWTLPIVVRPDGTIIDGFHRWTVAGPDWKYVPPSEEDDRRTLYERLEGKVLVVIVDHKDKAKNIYGTVTHNRARGTHLLEPMKKIVKELMDEGKTVEEIGKQLGMRPEEIFRLSDFSKEDFLKMMTKGVTGYSKAEFITKI</sequence>
<dbReference type="InterPro" id="IPR003115">
    <property type="entry name" value="ParB_N"/>
</dbReference>
<protein>
    <submittedName>
        <fullName evidence="2">Transcriptional regulator</fullName>
    </submittedName>
</protein>
<dbReference type="AlphaFoldDB" id="A0A414I8Z9"/>
<evidence type="ECO:0000313" key="4">
    <source>
        <dbReference type="Proteomes" id="UP000283928"/>
    </source>
</evidence>